<evidence type="ECO:0000313" key="2">
    <source>
        <dbReference type="Proteomes" id="UP000629619"/>
    </source>
</evidence>
<sequence length="97" mass="10473">MDQPLDAPETLALAVAQWERRAAVPEEHEQAAGALAELLYRRGILDQLLARAVPGDAGAGDHFAAMRAADALIEQRYAAIGTSTDRPAPQRCWRPPS</sequence>
<protein>
    <submittedName>
        <fullName evidence="1">Uncharacterized protein</fullName>
    </submittedName>
</protein>
<gene>
    <name evidence="1" type="ORF">Asi03nite_65260</name>
</gene>
<proteinExistence type="predicted"/>
<dbReference type="EMBL" id="BOMW01000071">
    <property type="protein sequence ID" value="GIF08988.1"/>
    <property type="molecule type" value="Genomic_DNA"/>
</dbReference>
<keyword evidence="2" id="KW-1185">Reference proteome</keyword>
<name>A0A919NDN3_9ACTN</name>
<reference evidence="1" key="1">
    <citation type="submission" date="2021-01" db="EMBL/GenBank/DDBJ databases">
        <title>Whole genome shotgun sequence of Actinoplanes siamensis NBRC 109076.</title>
        <authorList>
            <person name="Komaki H."/>
            <person name="Tamura T."/>
        </authorList>
    </citation>
    <scope>NUCLEOTIDE SEQUENCE</scope>
    <source>
        <strain evidence="1">NBRC 109076</strain>
    </source>
</reference>
<dbReference type="Proteomes" id="UP000629619">
    <property type="component" value="Unassembled WGS sequence"/>
</dbReference>
<accession>A0A919NDN3</accession>
<dbReference type="AlphaFoldDB" id="A0A919NDN3"/>
<dbReference type="RefSeq" id="WP_203684319.1">
    <property type="nucleotide sequence ID" value="NZ_BOMW01000071.1"/>
</dbReference>
<evidence type="ECO:0000313" key="1">
    <source>
        <dbReference type="EMBL" id="GIF08988.1"/>
    </source>
</evidence>
<comment type="caution">
    <text evidence="1">The sequence shown here is derived from an EMBL/GenBank/DDBJ whole genome shotgun (WGS) entry which is preliminary data.</text>
</comment>
<organism evidence="1 2">
    <name type="scientific">Actinoplanes siamensis</name>
    <dbReference type="NCBI Taxonomy" id="1223317"/>
    <lineage>
        <taxon>Bacteria</taxon>
        <taxon>Bacillati</taxon>
        <taxon>Actinomycetota</taxon>
        <taxon>Actinomycetes</taxon>
        <taxon>Micromonosporales</taxon>
        <taxon>Micromonosporaceae</taxon>
        <taxon>Actinoplanes</taxon>
    </lineage>
</organism>